<evidence type="ECO:0000256" key="5">
    <source>
        <dbReference type="ARBA" id="ARBA00022573"/>
    </source>
</evidence>
<keyword evidence="6 9" id="KW-0812">Transmembrane</keyword>
<dbReference type="InterPro" id="IPR004485">
    <property type="entry name" value="Cobalamin_biosynth_CobD/CbiB"/>
</dbReference>
<name>A0A0V8JA95_9BACL</name>
<dbReference type="PANTHER" id="PTHR34308">
    <property type="entry name" value="COBALAMIN BIOSYNTHESIS PROTEIN CBIB"/>
    <property type="match status" value="1"/>
</dbReference>
<comment type="pathway">
    <text evidence="2 9">Cofactor biosynthesis; adenosylcobalamin biosynthesis.</text>
</comment>
<comment type="subcellular location">
    <subcellularLocation>
        <location evidence="1 9">Cell membrane</location>
        <topology evidence="1 9">Multi-pass membrane protein</topology>
    </subcellularLocation>
</comment>
<keyword evidence="5 9" id="KW-0169">Cobalamin biosynthesis</keyword>
<sequence length="319" mass="35423">MIALHLLSIVLALIIDQLIGDPRWLPHPVKGFGKMISRLDRALNRGNYKKLKGLFMLFLILAITLALSFFLIFFAYSVHMILGVCLESILISTTIAARGLKEAGRSVYDPLVRGDLEEARTKLSWIVGRDTQGLPSQEIVRGVVETVAENTSDGVTAPLFFAFIGGAPLALLYRAVNTCDSMVGYKNDRYKDFGWASARLDDVLNYIPARLTAFLMVFHAMMKKRLTFAWLKEEARHHPSPNSGWGEAAVAGLLGIRLGGTNYYNGLVSYRPFIGRAQYSLKPIHIEKTIVIMQQAVTWFTIILLAAGGIYIVAAQSWS</sequence>
<evidence type="ECO:0000256" key="3">
    <source>
        <dbReference type="ARBA" id="ARBA00006263"/>
    </source>
</evidence>
<dbReference type="GO" id="GO:0048472">
    <property type="term" value="F:threonine-phosphate decarboxylase activity"/>
    <property type="evidence" value="ECO:0007669"/>
    <property type="project" value="InterPro"/>
</dbReference>
<dbReference type="RefSeq" id="WP_061972910.1">
    <property type="nucleotide sequence ID" value="NZ_FMAV01000002.1"/>
</dbReference>
<dbReference type="GO" id="GO:0009236">
    <property type="term" value="P:cobalamin biosynthetic process"/>
    <property type="evidence" value="ECO:0007669"/>
    <property type="project" value="UniProtKB-UniRule"/>
</dbReference>
<feature type="transmembrane region" description="Helical" evidence="9">
    <location>
        <begin position="159"/>
        <end position="176"/>
    </location>
</feature>
<dbReference type="Proteomes" id="UP000054099">
    <property type="component" value="Unassembled WGS sequence"/>
</dbReference>
<dbReference type="EMBL" id="LNQN01000002">
    <property type="protein sequence ID" value="KSU83899.1"/>
    <property type="molecule type" value="Genomic_DNA"/>
</dbReference>
<keyword evidence="4 9" id="KW-1003">Cell membrane</keyword>
<dbReference type="HAMAP" id="MF_00024">
    <property type="entry name" value="CobD_CbiB"/>
    <property type="match status" value="1"/>
</dbReference>
<evidence type="ECO:0000256" key="8">
    <source>
        <dbReference type="ARBA" id="ARBA00023136"/>
    </source>
</evidence>
<dbReference type="Pfam" id="PF03186">
    <property type="entry name" value="CobD_Cbib"/>
    <property type="match status" value="1"/>
</dbReference>
<evidence type="ECO:0000256" key="7">
    <source>
        <dbReference type="ARBA" id="ARBA00022989"/>
    </source>
</evidence>
<comment type="caution">
    <text evidence="10">The sequence shown here is derived from an EMBL/GenBank/DDBJ whole genome shotgun (WGS) entry which is preliminary data.</text>
</comment>
<evidence type="ECO:0000256" key="9">
    <source>
        <dbReference type="HAMAP-Rule" id="MF_00024"/>
    </source>
</evidence>
<keyword evidence="11" id="KW-1185">Reference proteome</keyword>
<protein>
    <recommendedName>
        <fullName evidence="9">Cobalamin biosynthesis protein CobD</fullName>
    </recommendedName>
</protein>
<evidence type="ECO:0000256" key="2">
    <source>
        <dbReference type="ARBA" id="ARBA00004953"/>
    </source>
</evidence>
<evidence type="ECO:0000256" key="4">
    <source>
        <dbReference type="ARBA" id="ARBA00022475"/>
    </source>
</evidence>
<dbReference type="AlphaFoldDB" id="A0A0V8JA95"/>
<dbReference type="NCBIfam" id="TIGR00380">
    <property type="entry name" value="cobal_cbiB"/>
    <property type="match status" value="1"/>
</dbReference>
<evidence type="ECO:0000256" key="1">
    <source>
        <dbReference type="ARBA" id="ARBA00004651"/>
    </source>
</evidence>
<comment type="function">
    <text evidence="9">Converts cobyric acid to cobinamide by the addition of aminopropanol on the F carboxylic group.</text>
</comment>
<dbReference type="GO" id="GO:0005886">
    <property type="term" value="C:plasma membrane"/>
    <property type="evidence" value="ECO:0007669"/>
    <property type="project" value="UniProtKB-SubCell"/>
</dbReference>
<gene>
    <name evidence="9" type="primary">cobD</name>
    <name evidence="10" type="ORF">AS030_11570</name>
</gene>
<keyword evidence="8 9" id="KW-0472">Membrane</keyword>
<reference evidence="10 11" key="1">
    <citation type="journal article" date="2014" name="Antonie Van Leeuwenhoek">
        <title>Fictibacillus enclensis sp. nov., isolated from marine sediment.</title>
        <authorList>
            <person name="Dastager S.G."/>
            <person name="Mawlankar R."/>
            <person name="Srinivasan K."/>
            <person name="Tang S.K."/>
            <person name="Lee J.C."/>
            <person name="Ramana V.V."/>
            <person name="Shouche Y.S."/>
        </authorList>
    </citation>
    <scope>NUCLEOTIDE SEQUENCE [LARGE SCALE GENOMIC DNA]</scope>
    <source>
        <strain evidence="10 11">NIO-1003</strain>
    </source>
</reference>
<dbReference type="GO" id="GO:0015420">
    <property type="term" value="F:ABC-type vitamin B12 transporter activity"/>
    <property type="evidence" value="ECO:0007669"/>
    <property type="project" value="UniProtKB-UniRule"/>
</dbReference>
<accession>A0A0V8JA95</accession>
<feature type="transmembrane region" description="Helical" evidence="9">
    <location>
        <begin position="54"/>
        <end position="76"/>
    </location>
</feature>
<dbReference type="PANTHER" id="PTHR34308:SF1">
    <property type="entry name" value="COBALAMIN BIOSYNTHESIS PROTEIN CBIB"/>
    <property type="match status" value="1"/>
</dbReference>
<evidence type="ECO:0000313" key="10">
    <source>
        <dbReference type="EMBL" id="KSU83899.1"/>
    </source>
</evidence>
<keyword evidence="7 9" id="KW-1133">Transmembrane helix</keyword>
<organism evidence="10 11">
    <name type="scientific">Fictibacillus enclensis</name>
    <dbReference type="NCBI Taxonomy" id="1017270"/>
    <lineage>
        <taxon>Bacteria</taxon>
        <taxon>Bacillati</taxon>
        <taxon>Bacillota</taxon>
        <taxon>Bacilli</taxon>
        <taxon>Bacillales</taxon>
        <taxon>Fictibacillaceae</taxon>
        <taxon>Fictibacillus</taxon>
    </lineage>
</organism>
<evidence type="ECO:0000256" key="6">
    <source>
        <dbReference type="ARBA" id="ARBA00022692"/>
    </source>
</evidence>
<proteinExistence type="inferred from homology"/>
<dbReference type="UniPathway" id="UPA00148"/>
<comment type="similarity">
    <text evidence="3 9">Belongs to the CobD/CbiB family.</text>
</comment>
<comment type="caution">
    <text evidence="9">Lacks conserved residue(s) required for the propagation of feature annotation.</text>
</comment>
<feature type="transmembrane region" description="Helical" evidence="9">
    <location>
        <begin position="296"/>
        <end position="314"/>
    </location>
</feature>
<evidence type="ECO:0000313" key="11">
    <source>
        <dbReference type="Proteomes" id="UP000054099"/>
    </source>
</evidence>